<evidence type="ECO:0000256" key="1">
    <source>
        <dbReference type="SAM" id="Phobius"/>
    </source>
</evidence>
<feature type="transmembrane region" description="Helical" evidence="1">
    <location>
        <begin position="196"/>
        <end position="224"/>
    </location>
</feature>
<feature type="transmembrane region" description="Helical" evidence="1">
    <location>
        <begin position="497"/>
        <end position="516"/>
    </location>
</feature>
<feature type="transmembrane region" description="Helical" evidence="1">
    <location>
        <begin position="464"/>
        <end position="485"/>
    </location>
</feature>
<dbReference type="EMBL" id="JBHLWO010000002">
    <property type="protein sequence ID" value="MFC0320364.1"/>
    <property type="molecule type" value="Genomic_DNA"/>
</dbReference>
<sequence>MNNRNYNIYFHTHTISGIIIASLLYVIFFAGSFSFFKDEISAWQSGKSVNEKLSHGLPYQLLLDSLDSKYNLAGRDINFYLYPNTSHCYINIAPSKDTLHNPKAKERAYIGYDFAERKEKSYEESYDMGEFLYRLHFLAQLNQAIPLRIGYPIGYLIAGLVAFLFLFALITGLLLHWDKLVSNFYLFRPWSKWKTLWTDLHTVLGVIGFPFQFVFALTGIILIINTVFLAPFSQLLYKGDMEKVFQDLEYATAAEATFIGKPLTSTPNIQEYMDQTQKRWPGAFFNRVAIKNYGDESMLLSIESEADRKQSFAGTGQITYELKTGKVLTHRSPYDTPTYIASVKSFIYRLHFGDYGGYFVKLVNFILGIAGCVVIISGILIWLVARDKSSVASYKRKFNFWLSNVFLAICLTMFPVTAFSFILIKFIGNVNQTLIYQIYFCSWLVISLYYILRRNLRRTNAETLLLGGILALLVPVVNGVFSGNWLWNTWARHATDILLIDLLWISLGLVALIAFARIKKYQALKAPVERINQVPVPDDQQAYTGDLTY</sequence>
<reference evidence="2 3" key="1">
    <citation type="submission" date="2024-09" db="EMBL/GenBank/DDBJ databases">
        <authorList>
            <person name="Sun Q."/>
            <person name="Mori K."/>
        </authorList>
    </citation>
    <scope>NUCLEOTIDE SEQUENCE [LARGE SCALE GENOMIC DNA]</scope>
    <source>
        <strain evidence="2 3">CCM 7765</strain>
    </source>
</reference>
<feature type="transmembrane region" description="Helical" evidence="1">
    <location>
        <begin position="434"/>
        <end position="452"/>
    </location>
</feature>
<evidence type="ECO:0000313" key="3">
    <source>
        <dbReference type="Proteomes" id="UP001589774"/>
    </source>
</evidence>
<keyword evidence="1" id="KW-1133">Transmembrane helix</keyword>
<feature type="transmembrane region" description="Helical" evidence="1">
    <location>
        <begin position="12"/>
        <end position="36"/>
    </location>
</feature>
<name>A0ABV6HN83_9SPHI</name>
<keyword evidence="3" id="KW-1185">Reference proteome</keyword>
<feature type="transmembrane region" description="Helical" evidence="1">
    <location>
        <begin position="153"/>
        <end position="175"/>
    </location>
</feature>
<organism evidence="2 3">
    <name type="scientific">Olivibacter oleidegradans</name>
    <dbReference type="NCBI Taxonomy" id="760123"/>
    <lineage>
        <taxon>Bacteria</taxon>
        <taxon>Pseudomonadati</taxon>
        <taxon>Bacteroidota</taxon>
        <taxon>Sphingobacteriia</taxon>
        <taxon>Sphingobacteriales</taxon>
        <taxon>Sphingobacteriaceae</taxon>
        <taxon>Olivibacter</taxon>
    </lineage>
</organism>
<feature type="transmembrane region" description="Helical" evidence="1">
    <location>
        <begin position="405"/>
        <end position="428"/>
    </location>
</feature>
<dbReference type="Proteomes" id="UP001589774">
    <property type="component" value="Unassembled WGS sequence"/>
</dbReference>
<evidence type="ECO:0000313" key="2">
    <source>
        <dbReference type="EMBL" id="MFC0320364.1"/>
    </source>
</evidence>
<keyword evidence="1" id="KW-0812">Transmembrane</keyword>
<dbReference type="Pfam" id="PF03929">
    <property type="entry name" value="PepSY_TM"/>
    <property type="match status" value="1"/>
</dbReference>
<protein>
    <submittedName>
        <fullName evidence="2">PepSY-associated TM helix domain-containing protein</fullName>
    </submittedName>
</protein>
<gene>
    <name evidence="2" type="ORF">ACFFI0_18700</name>
</gene>
<comment type="caution">
    <text evidence="2">The sequence shown here is derived from an EMBL/GenBank/DDBJ whole genome shotgun (WGS) entry which is preliminary data.</text>
</comment>
<dbReference type="PANTHER" id="PTHR34219:SF3">
    <property type="entry name" value="BLL7967 PROTEIN"/>
    <property type="match status" value="1"/>
</dbReference>
<dbReference type="RefSeq" id="WP_130858424.1">
    <property type="nucleotide sequence ID" value="NZ_JBHLWO010000002.1"/>
</dbReference>
<dbReference type="InterPro" id="IPR005625">
    <property type="entry name" value="PepSY-ass_TM"/>
</dbReference>
<keyword evidence="1" id="KW-0472">Membrane</keyword>
<accession>A0ABV6HN83</accession>
<proteinExistence type="predicted"/>
<dbReference type="PANTHER" id="PTHR34219">
    <property type="entry name" value="IRON-REGULATED INNER MEMBRANE PROTEIN-RELATED"/>
    <property type="match status" value="1"/>
</dbReference>
<feature type="transmembrane region" description="Helical" evidence="1">
    <location>
        <begin position="362"/>
        <end position="384"/>
    </location>
</feature>